<dbReference type="InterPro" id="IPR050274">
    <property type="entry name" value="Nuclear_hormone_rcpt_NR2"/>
</dbReference>
<feature type="domain" description="Nuclear receptor" evidence="10">
    <location>
        <begin position="4"/>
        <end position="84"/>
    </location>
</feature>
<accession>A0AA39M4P9</accession>
<comment type="similarity">
    <text evidence="1">Belongs to the nuclear hormone receptor family.</text>
</comment>
<evidence type="ECO:0000256" key="9">
    <source>
        <dbReference type="ARBA" id="ARBA00023242"/>
    </source>
</evidence>
<keyword evidence="9" id="KW-0539">Nucleus</keyword>
<sequence>MPKTQPCAICKMRPSDSFHYGVLSCKACSVFFKRRMLKIYVAGKSFPMIADALTCRDESCSPKCSTCRLKRCLVAGMRADDIVKDEEFVEKFQNLSAETKALANRSFSDGQLPKITLMAKLFDDSLKELYKVFLINGPIPFMHAVEDLRVLRFAHGNQRDKGRFYVAPNTYYDMIEDKFSESIARSKFLAHTDAKMLGGWFFDHYKDTIYQNIEVRLLSLCKSEEQLAFVTLLLILNRATTLFPHYKSIQKDKDDLLKELGVYFERHSQQKPEEGISDLIGFLCHLENSGRKYSELKVRQITYLSALRPCTHSYDQHCWLGCLVCAAEKAQKGNDEKVNIVGDQE</sequence>
<evidence type="ECO:0000256" key="6">
    <source>
        <dbReference type="ARBA" id="ARBA00023125"/>
    </source>
</evidence>
<dbReference type="Gene3D" id="3.30.50.10">
    <property type="entry name" value="Erythroid Transcription Factor GATA-1, subunit A"/>
    <property type="match status" value="1"/>
</dbReference>
<keyword evidence="5" id="KW-0805">Transcription regulation</keyword>
<organism evidence="11 12">
    <name type="scientific">Steinernema hermaphroditum</name>
    <dbReference type="NCBI Taxonomy" id="289476"/>
    <lineage>
        <taxon>Eukaryota</taxon>
        <taxon>Metazoa</taxon>
        <taxon>Ecdysozoa</taxon>
        <taxon>Nematoda</taxon>
        <taxon>Chromadorea</taxon>
        <taxon>Rhabditida</taxon>
        <taxon>Tylenchina</taxon>
        <taxon>Panagrolaimomorpha</taxon>
        <taxon>Strongyloidoidea</taxon>
        <taxon>Steinernematidae</taxon>
        <taxon>Steinernema</taxon>
    </lineage>
</organism>
<dbReference type="EMBL" id="JAUCMV010000002">
    <property type="protein sequence ID" value="KAK0420439.1"/>
    <property type="molecule type" value="Genomic_DNA"/>
</dbReference>
<dbReference type="PANTHER" id="PTHR24083">
    <property type="entry name" value="NUCLEAR HORMONE RECEPTOR"/>
    <property type="match status" value="1"/>
</dbReference>
<protein>
    <recommendedName>
        <fullName evidence="10">Nuclear receptor domain-containing protein</fullName>
    </recommendedName>
</protein>
<evidence type="ECO:0000256" key="4">
    <source>
        <dbReference type="ARBA" id="ARBA00022833"/>
    </source>
</evidence>
<comment type="caution">
    <text evidence="11">The sequence shown here is derived from an EMBL/GenBank/DDBJ whole genome shotgun (WGS) entry which is preliminary data.</text>
</comment>
<evidence type="ECO:0000256" key="1">
    <source>
        <dbReference type="ARBA" id="ARBA00005993"/>
    </source>
</evidence>
<dbReference type="GO" id="GO:0043565">
    <property type="term" value="F:sequence-specific DNA binding"/>
    <property type="evidence" value="ECO:0007669"/>
    <property type="project" value="InterPro"/>
</dbReference>
<keyword evidence="12" id="KW-1185">Reference proteome</keyword>
<dbReference type="PROSITE" id="PS51030">
    <property type="entry name" value="NUCLEAR_REC_DBD_2"/>
    <property type="match status" value="1"/>
</dbReference>
<proteinExistence type="inferred from homology"/>
<dbReference type="Proteomes" id="UP001175271">
    <property type="component" value="Unassembled WGS sequence"/>
</dbReference>
<evidence type="ECO:0000313" key="11">
    <source>
        <dbReference type="EMBL" id="KAK0420439.1"/>
    </source>
</evidence>
<evidence type="ECO:0000256" key="5">
    <source>
        <dbReference type="ARBA" id="ARBA00023015"/>
    </source>
</evidence>
<keyword evidence="4" id="KW-0862">Zinc</keyword>
<keyword evidence="3" id="KW-0863">Zinc-finger</keyword>
<dbReference type="GO" id="GO:0003700">
    <property type="term" value="F:DNA-binding transcription factor activity"/>
    <property type="evidence" value="ECO:0007669"/>
    <property type="project" value="InterPro"/>
</dbReference>
<reference evidence="11" key="1">
    <citation type="submission" date="2023-06" db="EMBL/GenBank/DDBJ databases">
        <title>Genomic analysis of the entomopathogenic nematode Steinernema hermaphroditum.</title>
        <authorList>
            <person name="Schwarz E.M."/>
            <person name="Heppert J.K."/>
            <person name="Baniya A."/>
            <person name="Schwartz H.T."/>
            <person name="Tan C.-H."/>
            <person name="Antoshechkin I."/>
            <person name="Sternberg P.W."/>
            <person name="Goodrich-Blair H."/>
            <person name="Dillman A.R."/>
        </authorList>
    </citation>
    <scope>NUCLEOTIDE SEQUENCE</scope>
    <source>
        <strain evidence="11">PS9179</strain>
        <tissue evidence="11">Whole animal</tissue>
    </source>
</reference>
<evidence type="ECO:0000256" key="2">
    <source>
        <dbReference type="ARBA" id="ARBA00022723"/>
    </source>
</evidence>
<dbReference type="AlphaFoldDB" id="A0AA39M4P9"/>
<dbReference type="SMART" id="SM00399">
    <property type="entry name" value="ZnF_C4"/>
    <property type="match status" value="1"/>
</dbReference>
<keyword evidence="8" id="KW-0675">Receptor</keyword>
<dbReference type="SUPFAM" id="SSF57716">
    <property type="entry name" value="Glucocorticoid receptor-like (DNA-binding domain)"/>
    <property type="match status" value="1"/>
</dbReference>
<keyword evidence="2" id="KW-0479">Metal-binding</keyword>
<evidence type="ECO:0000256" key="3">
    <source>
        <dbReference type="ARBA" id="ARBA00022771"/>
    </source>
</evidence>
<keyword evidence="6" id="KW-0238">DNA-binding</keyword>
<dbReference type="InterPro" id="IPR013088">
    <property type="entry name" value="Znf_NHR/GATA"/>
</dbReference>
<dbReference type="GO" id="GO:0008270">
    <property type="term" value="F:zinc ion binding"/>
    <property type="evidence" value="ECO:0007669"/>
    <property type="project" value="UniProtKB-KW"/>
</dbReference>
<evidence type="ECO:0000259" key="10">
    <source>
        <dbReference type="PROSITE" id="PS51030"/>
    </source>
</evidence>
<keyword evidence="7" id="KW-0804">Transcription</keyword>
<evidence type="ECO:0000313" key="12">
    <source>
        <dbReference type="Proteomes" id="UP001175271"/>
    </source>
</evidence>
<name>A0AA39M4P9_9BILA</name>
<evidence type="ECO:0000256" key="8">
    <source>
        <dbReference type="ARBA" id="ARBA00023170"/>
    </source>
</evidence>
<dbReference type="InterPro" id="IPR001628">
    <property type="entry name" value="Znf_hrmn_rcpt"/>
</dbReference>
<evidence type="ECO:0000256" key="7">
    <source>
        <dbReference type="ARBA" id="ARBA00023163"/>
    </source>
</evidence>
<gene>
    <name evidence="11" type="ORF">QR680_014684</name>
</gene>
<dbReference type="Pfam" id="PF00105">
    <property type="entry name" value="zf-C4"/>
    <property type="match status" value="1"/>
</dbReference>